<dbReference type="InterPro" id="IPR043128">
    <property type="entry name" value="Rev_trsase/Diguanyl_cyclase"/>
</dbReference>
<dbReference type="Proteomes" id="UP001149719">
    <property type="component" value="Unassembled WGS sequence"/>
</dbReference>
<dbReference type="Pfam" id="PF00563">
    <property type="entry name" value="EAL"/>
    <property type="match status" value="1"/>
</dbReference>
<dbReference type="InterPro" id="IPR000160">
    <property type="entry name" value="GGDEF_dom"/>
</dbReference>
<dbReference type="PROSITE" id="PS50883">
    <property type="entry name" value="EAL"/>
    <property type="match status" value="1"/>
</dbReference>
<evidence type="ECO:0000259" key="2">
    <source>
        <dbReference type="PROSITE" id="PS50883"/>
    </source>
</evidence>
<dbReference type="RefSeq" id="WP_269124327.1">
    <property type="nucleotide sequence ID" value="NZ_JAPUBN010000013.1"/>
</dbReference>
<gene>
    <name evidence="4" type="ORF">O1D97_07480</name>
</gene>
<dbReference type="SUPFAM" id="SSF141868">
    <property type="entry name" value="EAL domain-like"/>
    <property type="match status" value="1"/>
</dbReference>
<dbReference type="SUPFAM" id="SSF55073">
    <property type="entry name" value="Nucleotide cyclase"/>
    <property type="match status" value="1"/>
</dbReference>
<dbReference type="Gene3D" id="3.30.70.270">
    <property type="match status" value="1"/>
</dbReference>
<proteinExistence type="predicted"/>
<dbReference type="InterPro" id="IPR029787">
    <property type="entry name" value="Nucleotide_cyclase"/>
</dbReference>
<sequence length="646" mass="72639">MHSNSTTALDRDPYFQLRLVCVCVGVAIVVSIIYIVVVYKIASDIGSSTELNAISTEATNFQYVLDTHEIEQSKIRIEAVLNKNYAANPSENNATYSFFLFNSPDAFSFTNLPPQTSNKALEKTSVLVNEDNQGIINIDNKTFAWIRLKTKNNADIIFFKSAQSIPLALNYITKRLIVTSIITFWIAVWLALFLATWINKKVQKKNDDLAHIATHDVLTKLPNRLHLFSKCRTEIKELISQNKIDSNKTSGAILQLNLNSFKEVNDAYGHAIGDKVLIKFAQTIQPILSKKEILVRMSGDEFIIWSKGLNEASALKIAERILDTCTNRIVIHDLSIEVIPSIGIALLFQHGTDLDTIMTYADLAMHQAKSNRLGSYVYNETLGATYLYEAKLRSDISEAIKQEQIFLLYQPKVDTQTGKIIGVEALARWEHPIEGIISPIHFIPLIEKSVHIHKFTRYVIEKAIMQAKQWQLQDIDMVIAVNISPYNLLDINFVQDIQTILTRHNLSSSSLEIELTETAMMSNISSTKLSLIELQKIGVSIAIDDFGTGLSSLSYISQLNADVIKIDRSFVMDMNTNKHNFAIVEAIIHLSNRLNWTVVAEGVESQEQLNTLKSLGCPYAQGYYFNRPLPADKISTLMADNIAYPV</sequence>
<organism evidence="4 5">
    <name type="scientific">Marinomonas phaeophyticola</name>
    <dbReference type="NCBI Taxonomy" id="3004091"/>
    <lineage>
        <taxon>Bacteria</taxon>
        <taxon>Pseudomonadati</taxon>
        <taxon>Pseudomonadota</taxon>
        <taxon>Gammaproteobacteria</taxon>
        <taxon>Oceanospirillales</taxon>
        <taxon>Oceanospirillaceae</taxon>
        <taxon>Marinomonas</taxon>
    </lineage>
</organism>
<feature type="transmembrane region" description="Helical" evidence="1">
    <location>
        <begin position="176"/>
        <end position="198"/>
    </location>
</feature>
<accession>A0ABT4JT58</accession>
<dbReference type="InterPro" id="IPR050706">
    <property type="entry name" value="Cyclic-di-GMP_PDE-like"/>
</dbReference>
<keyword evidence="1" id="KW-0812">Transmembrane</keyword>
<dbReference type="CDD" id="cd01949">
    <property type="entry name" value="GGDEF"/>
    <property type="match status" value="1"/>
</dbReference>
<dbReference type="InterPro" id="IPR001633">
    <property type="entry name" value="EAL_dom"/>
</dbReference>
<keyword evidence="1" id="KW-1133">Transmembrane helix</keyword>
<keyword evidence="1" id="KW-0472">Membrane</keyword>
<dbReference type="CDD" id="cd01948">
    <property type="entry name" value="EAL"/>
    <property type="match status" value="1"/>
</dbReference>
<keyword evidence="5" id="KW-1185">Reference proteome</keyword>
<dbReference type="PANTHER" id="PTHR33121">
    <property type="entry name" value="CYCLIC DI-GMP PHOSPHODIESTERASE PDEF"/>
    <property type="match status" value="1"/>
</dbReference>
<evidence type="ECO:0000313" key="4">
    <source>
        <dbReference type="EMBL" id="MCZ2721498.1"/>
    </source>
</evidence>
<reference evidence="4" key="1">
    <citation type="submission" date="2022-12" db="EMBL/GenBank/DDBJ databases">
        <title>Marinomonas 15G1-11 sp. nov, isolated from marine algae.</title>
        <authorList>
            <person name="Butt M."/>
            <person name="Choi D.G."/>
            <person name="Kim J.M."/>
            <person name="Lee J.K."/>
            <person name="Baek J.H."/>
            <person name="Jeon C.O."/>
        </authorList>
    </citation>
    <scope>NUCLEOTIDE SEQUENCE</scope>
    <source>
        <strain evidence="4">15G1-11</strain>
    </source>
</reference>
<name>A0ABT4JT58_9GAMM</name>
<dbReference type="InterPro" id="IPR035919">
    <property type="entry name" value="EAL_sf"/>
</dbReference>
<feature type="domain" description="EAL" evidence="2">
    <location>
        <begin position="389"/>
        <end position="642"/>
    </location>
</feature>
<protein>
    <submittedName>
        <fullName evidence="4">Bifunctional diguanylate cyclase/phosphodiesterase</fullName>
    </submittedName>
</protein>
<evidence type="ECO:0000259" key="3">
    <source>
        <dbReference type="PROSITE" id="PS50887"/>
    </source>
</evidence>
<dbReference type="Gene3D" id="3.20.20.450">
    <property type="entry name" value="EAL domain"/>
    <property type="match status" value="1"/>
</dbReference>
<dbReference type="SMART" id="SM00267">
    <property type="entry name" value="GGDEF"/>
    <property type="match status" value="1"/>
</dbReference>
<evidence type="ECO:0000256" key="1">
    <source>
        <dbReference type="SAM" id="Phobius"/>
    </source>
</evidence>
<comment type="caution">
    <text evidence="4">The sequence shown here is derived from an EMBL/GenBank/DDBJ whole genome shotgun (WGS) entry which is preliminary data.</text>
</comment>
<dbReference type="PROSITE" id="PS50887">
    <property type="entry name" value="GGDEF"/>
    <property type="match status" value="1"/>
</dbReference>
<evidence type="ECO:0000313" key="5">
    <source>
        <dbReference type="Proteomes" id="UP001149719"/>
    </source>
</evidence>
<dbReference type="Pfam" id="PF00990">
    <property type="entry name" value="GGDEF"/>
    <property type="match status" value="1"/>
</dbReference>
<dbReference type="EMBL" id="JAPUBN010000013">
    <property type="protein sequence ID" value="MCZ2721498.1"/>
    <property type="molecule type" value="Genomic_DNA"/>
</dbReference>
<dbReference type="NCBIfam" id="TIGR00254">
    <property type="entry name" value="GGDEF"/>
    <property type="match status" value="1"/>
</dbReference>
<feature type="transmembrane region" description="Helical" evidence="1">
    <location>
        <begin position="15"/>
        <end position="39"/>
    </location>
</feature>
<dbReference type="SMART" id="SM00052">
    <property type="entry name" value="EAL"/>
    <property type="match status" value="1"/>
</dbReference>
<dbReference type="PANTHER" id="PTHR33121:SF71">
    <property type="entry name" value="OXYGEN SENSOR PROTEIN DOSP"/>
    <property type="match status" value="1"/>
</dbReference>
<feature type="domain" description="GGDEF" evidence="3">
    <location>
        <begin position="249"/>
        <end position="381"/>
    </location>
</feature>